<gene>
    <name evidence="2" type="ORF">H9914_08350</name>
</gene>
<dbReference type="InterPro" id="IPR001736">
    <property type="entry name" value="PLipase_D/transphosphatidylase"/>
</dbReference>
<organism evidence="2 3">
    <name type="scientific">Candidatus Blautia avicola</name>
    <dbReference type="NCBI Taxonomy" id="2838483"/>
    <lineage>
        <taxon>Bacteria</taxon>
        <taxon>Bacillati</taxon>
        <taxon>Bacillota</taxon>
        <taxon>Clostridia</taxon>
        <taxon>Lachnospirales</taxon>
        <taxon>Lachnospiraceae</taxon>
        <taxon>Blautia</taxon>
    </lineage>
</organism>
<dbReference type="EMBL" id="DWUY01000190">
    <property type="protein sequence ID" value="HJD28985.1"/>
    <property type="molecule type" value="Genomic_DNA"/>
</dbReference>
<dbReference type="GO" id="GO:0006793">
    <property type="term" value="P:phosphorus metabolic process"/>
    <property type="evidence" value="ECO:0007669"/>
    <property type="project" value="UniProtKB-ARBA"/>
</dbReference>
<dbReference type="SUPFAM" id="SSF56024">
    <property type="entry name" value="Phospholipase D/nuclease"/>
    <property type="match status" value="1"/>
</dbReference>
<dbReference type="Gene3D" id="3.30.870.10">
    <property type="entry name" value="Endonuclease Chain A"/>
    <property type="match status" value="1"/>
</dbReference>
<protein>
    <submittedName>
        <fullName evidence="2">Phospholipase D family protein</fullName>
    </submittedName>
</protein>
<reference evidence="2" key="1">
    <citation type="journal article" date="2021" name="PeerJ">
        <title>Extensive microbial diversity within the chicken gut microbiome revealed by metagenomics and culture.</title>
        <authorList>
            <person name="Gilroy R."/>
            <person name="Ravi A."/>
            <person name="Getino M."/>
            <person name="Pursley I."/>
            <person name="Horton D.L."/>
            <person name="Alikhan N.F."/>
            <person name="Baker D."/>
            <person name="Gharbi K."/>
            <person name="Hall N."/>
            <person name="Watson M."/>
            <person name="Adriaenssens E.M."/>
            <person name="Foster-Nyarko E."/>
            <person name="Jarju S."/>
            <person name="Secka A."/>
            <person name="Antonio M."/>
            <person name="Oren A."/>
            <person name="Chaudhuri R.R."/>
            <person name="La Ragione R."/>
            <person name="Hildebrand F."/>
            <person name="Pallen M.J."/>
        </authorList>
    </citation>
    <scope>NUCLEOTIDE SEQUENCE</scope>
    <source>
        <strain evidence="2">ChiBcec6-4105</strain>
    </source>
</reference>
<name>A0A9D2QV70_9FIRM</name>
<sequence>MNCAVGYAVNTGLVLMKKMYESIISINGGTCELVIGALQNYPKAKSYRGINRDTANYLKMLMDDYQVKLLSYDQSFYHGKFYYLEGEKIAYIIVGSSNISGNAFRNNYEMDILYVLPKEDSLHQKFIEWYVKLTKDCKQIECFDIEKFDDFIWDNGFDEIALRKEKSIEQNIPLKEALDIIDHLTDEETQFRLKAWLAYGPTIKKDNFDSIPALKGYTMFVFEEYKMVVFESFEPRNRYYVFGMPKGLDELKSQLATMKKNEMAYSEFFIDRGNHIKNNERVLEKIARFFE</sequence>
<dbReference type="Proteomes" id="UP000823892">
    <property type="component" value="Unassembled WGS sequence"/>
</dbReference>
<proteinExistence type="predicted"/>
<feature type="domain" description="PLD phosphodiesterase" evidence="1">
    <location>
        <begin position="73"/>
        <end position="103"/>
    </location>
</feature>
<evidence type="ECO:0000313" key="2">
    <source>
        <dbReference type="EMBL" id="HJD28985.1"/>
    </source>
</evidence>
<accession>A0A9D2QV70</accession>
<dbReference type="PROSITE" id="PS50035">
    <property type="entry name" value="PLD"/>
    <property type="match status" value="1"/>
</dbReference>
<dbReference type="CDD" id="cd09117">
    <property type="entry name" value="PLDc_Bfil_DEXD_like"/>
    <property type="match status" value="1"/>
</dbReference>
<dbReference type="Pfam" id="PF13091">
    <property type="entry name" value="PLDc_2"/>
    <property type="match status" value="1"/>
</dbReference>
<evidence type="ECO:0000313" key="3">
    <source>
        <dbReference type="Proteomes" id="UP000823892"/>
    </source>
</evidence>
<reference evidence="2" key="2">
    <citation type="submission" date="2021-04" db="EMBL/GenBank/DDBJ databases">
        <authorList>
            <person name="Gilroy R."/>
        </authorList>
    </citation>
    <scope>NUCLEOTIDE SEQUENCE</scope>
    <source>
        <strain evidence="2">ChiBcec6-4105</strain>
    </source>
</reference>
<dbReference type="GO" id="GO:0003824">
    <property type="term" value="F:catalytic activity"/>
    <property type="evidence" value="ECO:0007669"/>
    <property type="project" value="InterPro"/>
</dbReference>
<dbReference type="AlphaFoldDB" id="A0A9D2QV70"/>
<evidence type="ECO:0000259" key="1">
    <source>
        <dbReference type="PROSITE" id="PS50035"/>
    </source>
</evidence>
<dbReference type="InterPro" id="IPR025202">
    <property type="entry name" value="PLD-like_dom"/>
</dbReference>
<comment type="caution">
    <text evidence="2">The sequence shown here is derived from an EMBL/GenBank/DDBJ whole genome shotgun (WGS) entry which is preliminary data.</text>
</comment>